<dbReference type="Gene3D" id="3.40.50.150">
    <property type="entry name" value="Vaccinia Virus protein VP39"/>
    <property type="match status" value="1"/>
</dbReference>
<dbReference type="InterPro" id="IPR050362">
    <property type="entry name" value="Cation-dep_OMT"/>
</dbReference>
<proteinExistence type="predicted"/>
<dbReference type="RefSeq" id="WP_119329699.1">
    <property type="nucleotide sequence ID" value="NZ_JBHSJH010000002.1"/>
</dbReference>
<keyword evidence="5" id="KW-1185">Reference proteome</keyword>
<evidence type="ECO:0000313" key="5">
    <source>
        <dbReference type="Proteomes" id="UP001595926"/>
    </source>
</evidence>
<gene>
    <name evidence="4" type="ORF">ACFPDQ_04420</name>
</gene>
<name>A0ABV9TCJ0_9GAMM</name>
<dbReference type="GO" id="GO:0032259">
    <property type="term" value="P:methylation"/>
    <property type="evidence" value="ECO:0007669"/>
    <property type="project" value="UniProtKB-KW"/>
</dbReference>
<keyword evidence="3" id="KW-0949">S-adenosyl-L-methionine</keyword>
<dbReference type="PROSITE" id="PS51682">
    <property type="entry name" value="SAM_OMT_I"/>
    <property type="match status" value="1"/>
</dbReference>
<dbReference type="Pfam" id="PF01596">
    <property type="entry name" value="Methyltransf_3"/>
    <property type="match status" value="1"/>
</dbReference>
<sequence length="218" mass="24733">MSINTLLNNQNLQTYIDESSVNLSPITMELFEHAKSDEYSHMLSSPNQIQMISLIIKMLNAKQILEVGVFRGFGTLAMAEALSDDGKIYACDINDSFIKPYIKYWEKANVKDKVQLYIAPALETLEKLQKDGIKLDFIYIDADKENYINYYEESLKLLNQGGVIAIDNVLWSGKVADKNHIDSQTETIRKLNSIIHNDSRVDACIIPIGDGVNLLRKR</sequence>
<dbReference type="SUPFAM" id="SSF53335">
    <property type="entry name" value="S-adenosyl-L-methionine-dependent methyltransferases"/>
    <property type="match status" value="1"/>
</dbReference>
<dbReference type="CDD" id="cd02440">
    <property type="entry name" value="AdoMet_MTases"/>
    <property type="match status" value="1"/>
</dbReference>
<evidence type="ECO:0000256" key="2">
    <source>
        <dbReference type="ARBA" id="ARBA00022679"/>
    </source>
</evidence>
<evidence type="ECO:0000256" key="3">
    <source>
        <dbReference type="ARBA" id="ARBA00022691"/>
    </source>
</evidence>
<evidence type="ECO:0000313" key="4">
    <source>
        <dbReference type="EMBL" id="MFC4892288.1"/>
    </source>
</evidence>
<dbReference type="InterPro" id="IPR029063">
    <property type="entry name" value="SAM-dependent_MTases_sf"/>
</dbReference>
<evidence type="ECO:0000256" key="1">
    <source>
        <dbReference type="ARBA" id="ARBA00022603"/>
    </source>
</evidence>
<organism evidence="4 5">
    <name type="scientific">Pseudofrancisella aestuarii</name>
    <dbReference type="NCBI Taxonomy" id="2670347"/>
    <lineage>
        <taxon>Bacteria</taxon>
        <taxon>Pseudomonadati</taxon>
        <taxon>Pseudomonadota</taxon>
        <taxon>Gammaproteobacteria</taxon>
        <taxon>Thiotrichales</taxon>
        <taxon>Francisellaceae</taxon>
        <taxon>Pseudofrancisella</taxon>
    </lineage>
</organism>
<dbReference type="EC" id="2.1.1.-" evidence="4"/>
<dbReference type="PANTHER" id="PTHR10509:SF14">
    <property type="entry name" value="CAFFEOYL-COA O-METHYLTRANSFERASE 3-RELATED"/>
    <property type="match status" value="1"/>
</dbReference>
<comment type="caution">
    <text evidence="4">The sequence shown here is derived from an EMBL/GenBank/DDBJ whole genome shotgun (WGS) entry which is preliminary data.</text>
</comment>
<accession>A0ABV9TCJ0</accession>
<dbReference type="EMBL" id="JBHSJH010000002">
    <property type="protein sequence ID" value="MFC4892288.1"/>
    <property type="molecule type" value="Genomic_DNA"/>
</dbReference>
<dbReference type="GO" id="GO:0008168">
    <property type="term" value="F:methyltransferase activity"/>
    <property type="evidence" value="ECO:0007669"/>
    <property type="project" value="UniProtKB-KW"/>
</dbReference>
<dbReference type="Proteomes" id="UP001595926">
    <property type="component" value="Unassembled WGS sequence"/>
</dbReference>
<keyword evidence="1 4" id="KW-0489">Methyltransferase</keyword>
<keyword evidence="2 4" id="KW-0808">Transferase</keyword>
<dbReference type="PANTHER" id="PTHR10509">
    <property type="entry name" value="O-METHYLTRANSFERASE-RELATED"/>
    <property type="match status" value="1"/>
</dbReference>
<dbReference type="InterPro" id="IPR002935">
    <property type="entry name" value="SAM_O-MeTrfase"/>
</dbReference>
<reference evidence="5" key="1">
    <citation type="journal article" date="2019" name="Int. J. Syst. Evol. Microbiol.">
        <title>The Global Catalogue of Microorganisms (GCM) 10K type strain sequencing project: providing services to taxonomists for standard genome sequencing and annotation.</title>
        <authorList>
            <consortium name="The Broad Institute Genomics Platform"/>
            <consortium name="The Broad Institute Genome Sequencing Center for Infectious Disease"/>
            <person name="Wu L."/>
            <person name="Ma J."/>
        </authorList>
    </citation>
    <scope>NUCLEOTIDE SEQUENCE [LARGE SCALE GENOMIC DNA]</scope>
    <source>
        <strain evidence="5">CGMCC 1.13718</strain>
    </source>
</reference>
<protein>
    <submittedName>
        <fullName evidence="4">O-methyltransferase</fullName>
        <ecNumber evidence="4">2.1.1.-</ecNumber>
    </submittedName>
</protein>